<name>X1S550_9ZZZZ</name>
<organism evidence="1">
    <name type="scientific">marine sediment metagenome</name>
    <dbReference type="NCBI Taxonomy" id="412755"/>
    <lineage>
        <taxon>unclassified sequences</taxon>
        <taxon>metagenomes</taxon>
        <taxon>ecological metagenomes</taxon>
    </lineage>
</organism>
<protein>
    <submittedName>
        <fullName evidence="1">Uncharacterized protein</fullName>
    </submittedName>
</protein>
<gene>
    <name evidence="1" type="ORF">S12H4_22237</name>
</gene>
<comment type="caution">
    <text evidence="1">The sequence shown here is derived from an EMBL/GenBank/DDBJ whole genome shotgun (WGS) entry which is preliminary data.</text>
</comment>
<proteinExistence type="predicted"/>
<dbReference type="EMBL" id="BARW01011561">
    <property type="protein sequence ID" value="GAI74271.1"/>
    <property type="molecule type" value="Genomic_DNA"/>
</dbReference>
<evidence type="ECO:0000313" key="1">
    <source>
        <dbReference type="EMBL" id="GAI74271.1"/>
    </source>
</evidence>
<accession>X1S550</accession>
<reference evidence="1" key="1">
    <citation type="journal article" date="2014" name="Front. Microbiol.">
        <title>High frequency of phylogenetically diverse reductive dehalogenase-homologous genes in deep subseafloor sedimentary metagenomes.</title>
        <authorList>
            <person name="Kawai M."/>
            <person name="Futagami T."/>
            <person name="Toyoda A."/>
            <person name="Takaki Y."/>
            <person name="Nishi S."/>
            <person name="Hori S."/>
            <person name="Arai W."/>
            <person name="Tsubouchi T."/>
            <person name="Morono Y."/>
            <person name="Uchiyama I."/>
            <person name="Ito T."/>
            <person name="Fujiyama A."/>
            <person name="Inagaki F."/>
            <person name="Takami H."/>
        </authorList>
    </citation>
    <scope>NUCLEOTIDE SEQUENCE</scope>
    <source>
        <strain evidence="1">Expedition CK06-06</strain>
    </source>
</reference>
<dbReference type="AlphaFoldDB" id="X1S550"/>
<sequence>MEVKENEYGDADLEKLREALRGLNSFYLALVWEFAEQLLRIQASLEEYEAAKKN</sequence>